<dbReference type="PANTHER" id="PTHR21398">
    <property type="entry name" value="AGAP007094-PA"/>
    <property type="match status" value="1"/>
</dbReference>
<accession>A0AAW0SHR8</accession>
<comment type="caution">
    <text evidence="2">The sequence shown here is derived from an EMBL/GenBank/DDBJ whole genome shotgun (WGS) entry which is preliminary data.</text>
</comment>
<organism evidence="2 3">
    <name type="scientific">Scylla paramamosain</name>
    <name type="common">Mud crab</name>
    <dbReference type="NCBI Taxonomy" id="85552"/>
    <lineage>
        <taxon>Eukaryota</taxon>
        <taxon>Metazoa</taxon>
        <taxon>Ecdysozoa</taxon>
        <taxon>Arthropoda</taxon>
        <taxon>Crustacea</taxon>
        <taxon>Multicrustacea</taxon>
        <taxon>Malacostraca</taxon>
        <taxon>Eumalacostraca</taxon>
        <taxon>Eucarida</taxon>
        <taxon>Decapoda</taxon>
        <taxon>Pleocyemata</taxon>
        <taxon>Brachyura</taxon>
        <taxon>Eubrachyura</taxon>
        <taxon>Portunoidea</taxon>
        <taxon>Portunidae</taxon>
        <taxon>Portuninae</taxon>
        <taxon>Scylla</taxon>
    </lineage>
</organism>
<evidence type="ECO:0000256" key="1">
    <source>
        <dbReference type="SAM" id="SignalP"/>
    </source>
</evidence>
<dbReference type="EMBL" id="JARAKH010000378">
    <property type="protein sequence ID" value="KAK8374454.1"/>
    <property type="molecule type" value="Genomic_DNA"/>
</dbReference>
<evidence type="ECO:0000313" key="3">
    <source>
        <dbReference type="Proteomes" id="UP001487740"/>
    </source>
</evidence>
<proteinExistence type="predicted"/>
<protein>
    <submittedName>
        <fullName evidence="2">Uncharacterized protein</fullName>
    </submittedName>
</protein>
<dbReference type="Pfam" id="PF07841">
    <property type="entry name" value="DM4_12"/>
    <property type="match status" value="1"/>
</dbReference>
<dbReference type="Proteomes" id="UP001487740">
    <property type="component" value="Unassembled WGS sequence"/>
</dbReference>
<feature type="signal peptide" evidence="1">
    <location>
        <begin position="1"/>
        <end position="20"/>
    </location>
</feature>
<reference evidence="2 3" key="1">
    <citation type="submission" date="2023-03" db="EMBL/GenBank/DDBJ databases">
        <title>High-quality genome of Scylla paramamosain provides insights in environmental adaptation.</title>
        <authorList>
            <person name="Zhang L."/>
        </authorList>
    </citation>
    <scope>NUCLEOTIDE SEQUENCE [LARGE SCALE GENOMIC DNA]</scope>
    <source>
        <strain evidence="2">LZ_2023a</strain>
        <tissue evidence="2">Muscle</tissue>
    </source>
</reference>
<gene>
    <name evidence="2" type="ORF">O3P69_020957</name>
</gene>
<dbReference type="SMART" id="SM00718">
    <property type="entry name" value="DM4_12"/>
    <property type="match status" value="1"/>
</dbReference>
<keyword evidence="3" id="KW-1185">Reference proteome</keyword>
<sequence length="235" mass="26136">MEPSRLVVMVLVTNMSPALASSVTSLLGSSFGVEVLRQNRGWNDDPHGRFIGYGSNSSTSSSSNGMELGVKRQLIDFPDDAIMGFYFKLVVPYWSLPKVSTKGDYRVEITYELPNSLGRRRKKRTLDIERSSIYALVQDLFSKAGMDGASCVLRAVCEVGEAPLDEYGLLGELITLVFAPGFRPSEEHQDHIQAEQYGRSYGSCWSAYPDCPISMREQLYTFFINNANIAENNSS</sequence>
<dbReference type="InterPro" id="IPR006631">
    <property type="entry name" value="DM4_12"/>
</dbReference>
<keyword evidence="1" id="KW-0732">Signal</keyword>
<dbReference type="EMBL" id="JARAKH010000378">
    <property type="protein sequence ID" value="KAK8374452.1"/>
    <property type="molecule type" value="Genomic_DNA"/>
</dbReference>
<feature type="chain" id="PRO_5044716899" evidence="1">
    <location>
        <begin position="21"/>
        <end position="235"/>
    </location>
</feature>
<dbReference type="PANTHER" id="PTHR21398:SF6">
    <property type="entry name" value="AGAP007094-PA"/>
    <property type="match status" value="1"/>
</dbReference>
<dbReference type="AlphaFoldDB" id="A0AAW0SHR8"/>
<name>A0AAW0SHR8_SCYPA</name>
<evidence type="ECO:0000313" key="2">
    <source>
        <dbReference type="EMBL" id="KAK8374454.1"/>
    </source>
</evidence>